<comment type="caution">
    <text evidence="1">The sequence shown here is derived from an EMBL/GenBank/DDBJ whole genome shotgun (WGS) entry which is preliminary data.</text>
</comment>
<name>A0A8X6L5Q8_TRICU</name>
<organism evidence="1 2">
    <name type="scientific">Trichonephila clavata</name>
    <name type="common">Joro spider</name>
    <name type="synonym">Nephila clavata</name>
    <dbReference type="NCBI Taxonomy" id="2740835"/>
    <lineage>
        <taxon>Eukaryota</taxon>
        <taxon>Metazoa</taxon>
        <taxon>Ecdysozoa</taxon>
        <taxon>Arthropoda</taxon>
        <taxon>Chelicerata</taxon>
        <taxon>Arachnida</taxon>
        <taxon>Araneae</taxon>
        <taxon>Araneomorphae</taxon>
        <taxon>Entelegynae</taxon>
        <taxon>Araneoidea</taxon>
        <taxon>Nephilidae</taxon>
        <taxon>Trichonephila</taxon>
    </lineage>
</organism>
<dbReference type="AlphaFoldDB" id="A0A8X6L5Q8"/>
<accession>A0A8X6L5Q8</accession>
<dbReference type="EMBL" id="BMAO01024752">
    <property type="protein sequence ID" value="GFQ97489.1"/>
    <property type="molecule type" value="Genomic_DNA"/>
</dbReference>
<evidence type="ECO:0000313" key="1">
    <source>
        <dbReference type="EMBL" id="GFQ97489.1"/>
    </source>
</evidence>
<proteinExistence type="predicted"/>
<reference evidence="1" key="1">
    <citation type="submission" date="2020-07" db="EMBL/GenBank/DDBJ databases">
        <title>Multicomponent nature underlies the extraordinary mechanical properties of spider dragline silk.</title>
        <authorList>
            <person name="Kono N."/>
            <person name="Nakamura H."/>
            <person name="Mori M."/>
            <person name="Yoshida Y."/>
            <person name="Ohtoshi R."/>
            <person name="Malay A.D."/>
            <person name="Moran D.A.P."/>
            <person name="Tomita M."/>
            <person name="Numata K."/>
            <person name="Arakawa K."/>
        </authorList>
    </citation>
    <scope>NUCLEOTIDE SEQUENCE</scope>
</reference>
<evidence type="ECO:0000313" key="2">
    <source>
        <dbReference type="Proteomes" id="UP000887116"/>
    </source>
</evidence>
<protein>
    <submittedName>
        <fullName evidence="1">Uncharacterized protein</fullName>
    </submittedName>
</protein>
<gene>
    <name evidence="1" type="ORF">TNCT_350651</name>
</gene>
<keyword evidence="2" id="KW-1185">Reference proteome</keyword>
<sequence>MSTPKTNTHHIPVDDLARKKTTYQTALSDHFFSLSANACVLIRLTNWCDHKWRYRPCIFRVRRARVACVHRLLRHGIRISLLREPWMWVFIKMSPIKLSGY</sequence>
<dbReference type="Proteomes" id="UP000887116">
    <property type="component" value="Unassembled WGS sequence"/>
</dbReference>